<organism evidence="7 8">
    <name type="scientific">Taenia asiatica</name>
    <name type="common">Asian tapeworm</name>
    <dbReference type="NCBI Taxonomy" id="60517"/>
    <lineage>
        <taxon>Eukaryota</taxon>
        <taxon>Metazoa</taxon>
        <taxon>Spiralia</taxon>
        <taxon>Lophotrochozoa</taxon>
        <taxon>Platyhelminthes</taxon>
        <taxon>Cestoda</taxon>
        <taxon>Eucestoda</taxon>
        <taxon>Cyclophyllidea</taxon>
        <taxon>Taeniidae</taxon>
        <taxon>Taenia</taxon>
    </lineage>
</organism>
<dbReference type="InterPro" id="IPR001179">
    <property type="entry name" value="PPIase_FKBP_dom"/>
</dbReference>
<evidence type="ECO:0000256" key="2">
    <source>
        <dbReference type="ARBA" id="ARBA00013194"/>
    </source>
</evidence>
<proteinExistence type="predicted"/>
<sequence length="113" mass="13046">MKRITRQGHSPFLPSSSDIATIHYVGWYHYGKNHGELFDSSRARNKPIRVSLCHAYPIKAFAVAIKTMKCGEICEIIVFPDYAYYDPHIRRYEIELISFSGILFQGNSSYIIK</sequence>
<dbReference type="Gene3D" id="3.10.50.40">
    <property type="match status" value="1"/>
</dbReference>
<reference evidence="7 8" key="1">
    <citation type="submission" date="2018-11" db="EMBL/GenBank/DDBJ databases">
        <authorList>
            <consortium name="Pathogen Informatics"/>
        </authorList>
    </citation>
    <scope>NUCLEOTIDE SEQUENCE [LARGE SCALE GENOMIC DNA]</scope>
</reference>
<dbReference type="EMBL" id="UYRS01000171">
    <property type="protein sequence ID" value="VDK22219.1"/>
    <property type="molecule type" value="Genomic_DNA"/>
</dbReference>
<evidence type="ECO:0000259" key="6">
    <source>
        <dbReference type="PROSITE" id="PS50059"/>
    </source>
</evidence>
<name>A0A3P6NHG1_TAEAS</name>
<dbReference type="AlphaFoldDB" id="A0A3P6NHG1"/>
<evidence type="ECO:0000313" key="7">
    <source>
        <dbReference type="EMBL" id="VDK22219.1"/>
    </source>
</evidence>
<dbReference type="PANTHER" id="PTHR10516">
    <property type="entry name" value="PEPTIDYL-PROLYL CIS-TRANS ISOMERASE"/>
    <property type="match status" value="1"/>
</dbReference>
<dbReference type="GO" id="GO:0003755">
    <property type="term" value="F:peptidyl-prolyl cis-trans isomerase activity"/>
    <property type="evidence" value="ECO:0007669"/>
    <property type="project" value="UniProtKB-KW"/>
</dbReference>
<protein>
    <recommendedName>
        <fullName evidence="2 5">peptidylprolyl isomerase</fullName>
        <ecNumber evidence="2 5">5.2.1.8</ecNumber>
    </recommendedName>
</protein>
<keyword evidence="8" id="KW-1185">Reference proteome</keyword>
<keyword evidence="4 5" id="KW-0413">Isomerase</keyword>
<feature type="domain" description="PPIase FKBP-type" evidence="6">
    <location>
        <begin position="17"/>
        <end position="84"/>
    </location>
</feature>
<dbReference type="Pfam" id="PF00254">
    <property type="entry name" value="FKBP_C"/>
    <property type="match status" value="1"/>
</dbReference>
<comment type="catalytic activity">
    <reaction evidence="1 5">
        <text>[protein]-peptidylproline (omega=180) = [protein]-peptidylproline (omega=0)</text>
        <dbReference type="Rhea" id="RHEA:16237"/>
        <dbReference type="Rhea" id="RHEA-COMP:10747"/>
        <dbReference type="Rhea" id="RHEA-COMP:10748"/>
        <dbReference type="ChEBI" id="CHEBI:83833"/>
        <dbReference type="ChEBI" id="CHEBI:83834"/>
        <dbReference type="EC" id="5.2.1.8"/>
    </reaction>
</comment>
<gene>
    <name evidence="7" type="ORF">TASK_LOCUS956</name>
</gene>
<evidence type="ECO:0000256" key="5">
    <source>
        <dbReference type="PROSITE-ProRule" id="PRU00277"/>
    </source>
</evidence>
<evidence type="ECO:0000256" key="3">
    <source>
        <dbReference type="ARBA" id="ARBA00023110"/>
    </source>
</evidence>
<dbReference type="PROSITE" id="PS50059">
    <property type="entry name" value="FKBP_PPIASE"/>
    <property type="match status" value="1"/>
</dbReference>
<dbReference type="EC" id="5.2.1.8" evidence="2 5"/>
<dbReference type="GO" id="GO:0005737">
    <property type="term" value="C:cytoplasm"/>
    <property type="evidence" value="ECO:0007669"/>
    <property type="project" value="TreeGrafter"/>
</dbReference>
<dbReference type="InterPro" id="IPR050689">
    <property type="entry name" value="FKBP-type_PPIase"/>
</dbReference>
<dbReference type="SUPFAM" id="SSF54534">
    <property type="entry name" value="FKBP-like"/>
    <property type="match status" value="1"/>
</dbReference>
<dbReference type="InterPro" id="IPR046357">
    <property type="entry name" value="PPIase_dom_sf"/>
</dbReference>
<dbReference type="PANTHER" id="PTHR10516:SF443">
    <property type="entry name" value="FK506-BINDING PROTEIN 59-RELATED"/>
    <property type="match status" value="1"/>
</dbReference>
<dbReference type="Proteomes" id="UP000282613">
    <property type="component" value="Unassembled WGS sequence"/>
</dbReference>
<dbReference type="OrthoDB" id="433738at2759"/>
<keyword evidence="3 5" id="KW-0697">Rotamase</keyword>
<evidence type="ECO:0000256" key="4">
    <source>
        <dbReference type="ARBA" id="ARBA00023235"/>
    </source>
</evidence>
<accession>A0A3P6NHG1</accession>
<evidence type="ECO:0000313" key="8">
    <source>
        <dbReference type="Proteomes" id="UP000282613"/>
    </source>
</evidence>
<evidence type="ECO:0000256" key="1">
    <source>
        <dbReference type="ARBA" id="ARBA00000971"/>
    </source>
</evidence>